<dbReference type="Proteomes" id="UP000297966">
    <property type="component" value="Unassembled WGS sequence"/>
</dbReference>
<proteinExistence type="predicted"/>
<dbReference type="SUPFAM" id="SSF53335">
    <property type="entry name" value="S-adenosyl-L-methionine-dependent methyltransferases"/>
    <property type="match status" value="1"/>
</dbReference>
<protein>
    <submittedName>
        <fullName evidence="2">Class I SAM-dependent methyltransferase</fullName>
    </submittedName>
</protein>
<gene>
    <name evidence="2" type="ORF">E4K65_28275</name>
</gene>
<dbReference type="AlphaFoldDB" id="A0A4Y9LRB1"/>
<keyword evidence="2" id="KW-0489">Methyltransferase</keyword>
<dbReference type="EMBL" id="SPQT01000018">
    <property type="protein sequence ID" value="TFV44563.1"/>
    <property type="molecule type" value="Genomic_DNA"/>
</dbReference>
<dbReference type="InterPro" id="IPR029063">
    <property type="entry name" value="SAM-dependent_MTases_sf"/>
</dbReference>
<dbReference type="PANTHER" id="PTHR43861">
    <property type="entry name" value="TRANS-ACONITATE 2-METHYLTRANSFERASE-RELATED"/>
    <property type="match status" value="1"/>
</dbReference>
<dbReference type="Pfam" id="PF08241">
    <property type="entry name" value="Methyltransf_11"/>
    <property type="match status" value="1"/>
</dbReference>
<organism evidence="2 3">
    <name type="scientific">Bradyrhizobium niftali</name>
    <dbReference type="NCBI Taxonomy" id="2560055"/>
    <lineage>
        <taxon>Bacteria</taxon>
        <taxon>Pseudomonadati</taxon>
        <taxon>Pseudomonadota</taxon>
        <taxon>Alphaproteobacteria</taxon>
        <taxon>Hyphomicrobiales</taxon>
        <taxon>Nitrobacteraceae</taxon>
        <taxon>Bradyrhizobium</taxon>
    </lineage>
</organism>
<dbReference type="PANTHER" id="PTHR43861:SF1">
    <property type="entry name" value="TRANS-ACONITATE 2-METHYLTRANSFERASE"/>
    <property type="match status" value="1"/>
</dbReference>
<evidence type="ECO:0000313" key="2">
    <source>
        <dbReference type="EMBL" id="TFV44563.1"/>
    </source>
</evidence>
<evidence type="ECO:0000313" key="3">
    <source>
        <dbReference type="Proteomes" id="UP000297966"/>
    </source>
</evidence>
<dbReference type="OrthoDB" id="5517736at2"/>
<dbReference type="GO" id="GO:0032259">
    <property type="term" value="P:methylation"/>
    <property type="evidence" value="ECO:0007669"/>
    <property type="project" value="UniProtKB-KW"/>
</dbReference>
<keyword evidence="3" id="KW-1185">Reference proteome</keyword>
<keyword evidence="2" id="KW-0808">Transferase</keyword>
<dbReference type="InterPro" id="IPR013216">
    <property type="entry name" value="Methyltransf_11"/>
</dbReference>
<dbReference type="CDD" id="cd02440">
    <property type="entry name" value="AdoMet_MTases"/>
    <property type="match status" value="1"/>
</dbReference>
<sequence>MVIIESVIYSGRRHELGRQKPEKPMDFSSHDTRGYQTVSAAAGYDEWSKFYDATVSEQLDLPLLEKSLSLKSATFRDALDLGCGTGRIGCWLKQRLIENIDGIDLSERMLEQASRKGCYRALKLADMLFSGLPSTSYDLIINSMAVEHVEDLEVYYAESSRLLKADGLLVTIGFHQYFLLNGIPTHFDRRDGSQVAIRNYIHLFSDHFTAATANDFTLAEVEEAVVDRSWIAERPAWRRYVNKPVSYMLVWRKIATPGTSISKEA</sequence>
<accession>A0A4Y9LRB1</accession>
<comment type="caution">
    <text evidence="2">The sequence shown here is derived from an EMBL/GenBank/DDBJ whole genome shotgun (WGS) entry which is preliminary data.</text>
</comment>
<dbReference type="GO" id="GO:0008757">
    <property type="term" value="F:S-adenosylmethionine-dependent methyltransferase activity"/>
    <property type="evidence" value="ECO:0007669"/>
    <property type="project" value="InterPro"/>
</dbReference>
<dbReference type="Gene3D" id="3.40.50.150">
    <property type="entry name" value="Vaccinia Virus protein VP39"/>
    <property type="match status" value="1"/>
</dbReference>
<reference evidence="2 3" key="1">
    <citation type="submission" date="2019-03" db="EMBL/GenBank/DDBJ databases">
        <title>Bradyrhizobium diversity isolated from nodules of Chamaecrista fasciculata.</title>
        <authorList>
            <person name="Klepa M.S."/>
            <person name="Urquiaga M.O."/>
            <person name="Hungria M."/>
            <person name="Delamuta J.R."/>
        </authorList>
    </citation>
    <scope>NUCLEOTIDE SEQUENCE [LARGE SCALE GENOMIC DNA]</scope>
    <source>
        <strain evidence="2 3">CNPSo 3448</strain>
    </source>
</reference>
<feature type="domain" description="Methyltransferase type 11" evidence="1">
    <location>
        <begin position="79"/>
        <end position="170"/>
    </location>
</feature>
<evidence type="ECO:0000259" key="1">
    <source>
        <dbReference type="Pfam" id="PF08241"/>
    </source>
</evidence>
<name>A0A4Y9LRB1_9BRAD</name>